<keyword evidence="4" id="KW-1185">Reference proteome</keyword>
<dbReference type="Pfam" id="PF09729">
    <property type="entry name" value="Gti1_Pac2"/>
    <property type="match status" value="1"/>
</dbReference>
<gene>
    <name evidence="3" type="ORF">LTR36_009423</name>
</gene>
<dbReference type="PANTHER" id="PTHR28027">
    <property type="entry name" value="TRANSCRIPTIONAL REGULATOR MIT1"/>
    <property type="match status" value="1"/>
</dbReference>
<feature type="region of interest" description="Disordered" evidence="2">
    <location>
        <begin position="97"/>
        <end position="155"/>
    </location>
</feature>
<dbReference type="AlphaFoldDB" id="A0AAV9JV92"/>
<comment type="similarity">
    <text evidence="1">Belongs to the MIT1/WOR1 family.</text>
</comment>
<accession>A0AAV9JV92</accession>
<evidence type="ECO:0000256" key="1">
    <source>
        <dbReference type="ARBA" id="ARBA00008359"/>
    </source>
</evidence>
<feature type="region of interest" description="Disordered" evidence="2">
    <location>
        <begin position="380"/>
        <end position="549"/>
    </location>
</feature>
<sequence length="549" mass="59140">MSTGGGAGPLVPTFNGFVHNSMDGLVLFEACLSGKLHHVPRRPHDRERASLIKSGSIFIYEENASGIKRWTDGVAWSPSRILGNFLIYRELEKPFPPGEKKRAMKRKRESLPGEPYPRRLSEEDGTGDLNTPLTPPEQSVDGDVKSGLPSDQEKELERSLIGSLVDSYGFRPDGLVKKTMSISINGISHHMVSYYKVDDVKNNKLQRPLSDSRLQNMTVRPELYLKQNFRAPVEETEQYAIDGQMHAYPQMMYSSMGAGAYNVRPGQYMAQPYPMYPLNTTSGPNMYGGLTGTAWPSQPTAAGAMAYASHPGYSTQGYGANYYKGAAGQSGAPAVKAEDSQASAHNSMYGNQYASSYSSMPRSSTQGTPSMMQSAYHTPVQPATSTFGSMTVQGNRTSHGGNTMPSPSTNNQSQHGYTTSTSQPYAVRSPTQSYVMHSAPNSGVPQSPHTGIKSPHSAHPGTSAPDGSAHLHSSHMPYRAGLYGAPHTPQSAHPAHPGSDMNGLGISSTAGYSSQSQNGQNYQSYGHSGQAYRPSGQLAAAHGATQYQQ</sequence>
<evidence type="ECO:0000256" key="2">
    <source>
        <dbReference type="SAM" id="MobiDB-lite"/>
    </source>
</evidence>
<evidence type="ECO:0000313" key="4">
    <source>
        <dbReference type="Proteomes" id="UP001324427"/>
    </source>
</evidence>
<dbReference type="Proteomes" id="UP001324427">
    <property type="component" value="Unassembled WGS sequence"/>
</dbReference>
<evidence type="ECO:0000313" key="3">
    <source>
        <dbReference type="EMBL" id="KAK4548513.1"/>
    </source>
</evidence>
<protein>
    <submittedName>
        <fullName evidence="3">Uncharacterized protein</fullName>
    </submittedName>
</protein>
<dbReference type="GO" id="GO:0003677">
    <property type="term" value="F:DNA binding"/>
    <property type="evidence" value="ECO:0007669"/>
    <property type="project" value="TreeGrafter"/>
</dbReference>
<dbReference type="EMBL" id="JAVFHQ010000007">
    <property type="protein sequence ID" value="KAK4548513.1"/>
    <property type="molecule type" value="Genomic_DNA"/>
</dbReference>
<dbReference type="PANTHER" id="PTHR28027:SF2">
    <property type="entry name" value="TRANSCRIPTIONAL REGULATOR MIT1"/>
    <property type="match status" value="1"/>
</dbReference>
<name>A0AAV9JV92_9PEZI</name>
<organism evidence="3 4">
    <name type="scientific">Oleoguttula mirabilis</name>
    <dbReference type="NCBI Taxonomy" id="1507867"/>
    <lineage>
        <taxon>Eukaryota</taxon>
        <taxon>Fungi</taxon>
        <taxon>Dikarya</taxon>
        <taxon>Ascomycota</taxon>
        <taxon>Pezizomycotina</taxon>
        <taxon>Dothideomycetes</taxon>
        <taxon>Dothideomycetidae</taxon>
        <taxon>Mycosphaerellales</taxon>
        <taxon>Teratosphaeriaceae</taxon>
        <taxon>Oleoguttula</taxon>
    </lineage>
</organism>
<reference evidence="3 4" key="1">
    <citation type="submission" date="2021-11" db="EMBL/GenBank/DDBJ databases">
        <title>Black yeast isolated from Biological Soil Crust.</title>
        <authorList>
            <person name="Kurbessoian T."/>
        </authorList>
    </citation>
    <scope>NUCLEOTIDE SEQUENCE [LARGE SCALE GENOMIC DNA]</scope>
    <source>
        <strain evidence="3 4">CCFEE 5522</strain>
    </source>
</reference>
<comment type="caution">
    <text evidence="3">The sequence shown here is derived from an EMBL/GenBank/DDBJ whole genome shotgun (WGS) entry which is preliminary data.</text>
</comment>
<dbReference type="InterPro" id="IPR018608">
    <property type="entry name" value="Gti1/Pac2"/>
</dbReference>
<feature type="compositionally biased region" description="Low complexity" evidence="2">
    <location>
        <begin position="511"/>
        <end position="526"/>
    </location>
</feature>
<proteinExistence type="inferred from homology"/>
<feature type="compositionally biased region" description="Polar residues" evidence="2">
    <location>
        <begin position="380"/>
        <end position="449"/>
    </location>
</feature>